<gene>
    <name evidence="1" type="ORF">AJ79_01821</name>
</gene>
<protein>
    <submittedName>
        <fullName evidence="1">Uncharacterized protein</fullName>
    </submittedName>
</protein>
<organism evidence="1 2">
    <name type="scientific">Helicocarpus griseus UAMH5409</name>
    <dbReference type="NCBI Taxonomy" id="1447875"/>
    <lineage>
        <taxon>Eukaryota</taxon>
        <taxon>Fungi</taxon>
        <taxon>Dikarya</taxon>
        <taxon>Ascomycota</taxon>
        <taxon>Pezizomycotina</taxon>
        <taxon>Eurotiomycetes</taxon>
        <taxon>Eurotiomycetidae</taxon>
        <taxon>Onygenales</taxon>
        <taxon>Ajellomycetaceae</taxon>
        <taxon>Helicocarpus</taxon>
    </lineage>
</organism>
<name>A0A2B7Y5Z4_9EURO</name>
<evidence type="ECO:0000313" key="2">
    <source>
        <dbReference type="Proteomes" id="UP000223968"/>
    </source>
</evidence>
<proteinExistence type="predicted"/>
<keyword evidence="2" id="KW-1185">Reference proteome</keyword>
<dbReference type="Proteomes" id="UP000223968">
    <property type="component" value="Unassembled WGS sequence"/>
</dbReference>
<dbReference type="EMBL" id="PDNB01000018">
    <property type="protein sequence ID" value="PGH16282.1"/>
    <property type="molecule type" value="Genomic_DNA"/>
</dbReference>
<accession>A0A2B7Y5Z4</accession>
<sequence length="194" mass="22093">MVKHNIKEQLATSSTTRPLGDDGNILRARYETVFHPAQFIFEKITEENKVEIAVELRLDGVDLGVGEKGHHPLLIRFLSDRSPLLLTVWRNPAAGVNPHKRIIDRVASFREEDPKYTIGVLYVARVNMGTMELWLHYVGHKLGEEAVTACLNNYYCFVCLSFDGFSDTQQTILKHKALRIKSCLRFKQSPALLN</sequence>
<reference evidence="1 2" key="1">
    <citation type="submission" date="2017-10" db="EMBL/GenBank/DDBJ databases">
        <title>Comparative genomics in systemic dimorphic fungi from Ajellomycetaceae.</title>
        <authorList>
            <person name="Munoz J.F."/>
            <person name="Mcewen J.G."/>
            <person name="Clay O.K."/>
            <person name="Cuomo C.A."/>
        </authorList>
    </citation>
    <scope>NUCLEOTIDE SEQUENCE [LARGE SCALE GENOMIC DNA]</scope>
    <source>
        <strain evidence="1 2">UAMH5409</strain>
    </source>
</reference>
<comment type="caution">
    <text evidence="1">The sequence shown here is derived from an EMBL/GenBank/DDBJ whole genome shotgun (WGS) entry which is preliminary data.</text>
</comment>
<evidence type="ECO:0000313" key="1">
    <source>
        <dbReference type="EMBL" id="PGH16282.1"/>
    </source>
</evidence>
<dbReference type="AlphaFoldDB" id="A0A2B7Y5Z4"/>